<evidence type="ECO:0000256" key="2">
    <source>
        <dbReference type="SAM" id="MobiDB-lite"/>
    </source>
</evidence>
<keyword evidence="1" id="KW-0175">Coiled coil</keyword>
<comment type="caution">
    <text evidence="3">The sequence shown here is derived from an EMBL/GenBank/DDBJ whole genome shotgun (WGS) entry which is preliminary data.</text>
</comment>
<proteinExistence type="predicted"/>
<reference evidence="3 4" key="1">
    <citation type="journal article" date="2023" name="Sci. Data">
        <title>Genome assembly of the Korean intertidal mud-creeper Batillaria attramentaria.</title>
        <authorList>
            <person name="Patra A.K."/>
            <person name="Ho P.T."/>
            <person name="Jun S."/>
            <person name="Lee S.J."/>
            <person name="Kim Y."/>
            <person name="Won Y.J."/>
        </authorList>
    </citation>
    <scope>NUCLEOTIDE SEQUENCE [LARGE SCALE GENOMIC DNA]</scope>
    <source>
        <strain evidence="3">Wonlab-2016</strain>
    </source>
</reference>
<keyword evidence="4" id="KW-1185">Reference proteome</keyword>
<sequence length="276" mass="31760">MRKNHRQQELIVLEEIHQSVERKKREAEEKRQKREEALRRKKEAVLTTVHELGGPCKKLEEVVQLLMKLQTKSAKVKAIKAHIDREKFVMNATSSDLKTSKVPLETLCQNFLRFKFGAVSEQVLTAISDACKATKRRRHAVAAPQDSDSDTSEEEEAPAEEATGSHYTKDDFDFQFSRQSEHVSVFYDGQFYLGQVLHVHSPTLADVTFMASNGKQNIFKWPQADDIDQVAAKYVFDSGFSMFPQNRTWFVEQGRWGVILSRWSAFNKLFVDADWS</sequence>
<name>A0ABD0KUB6_9CAEN</name>
<evidence type="ECO:0000313" key="4">
    <source>
        <dbReference type="Proteomes" id="UP001519460"/>
    </source>
</evidence>
<feature type="region of interest" description="Disordered" evidence="2">
    <location>
        <begin position="139"/>
        <end position="164"/>
    </location>
</feature>
<accession>A0ABD0KUB6</accession>
<protein>
    <submittedName>
        <fullName evidence="3">Uncharacterized protein</fullName>
    </submittedName>
</protein>
<gene>
    <name evidence="3" type="ORF">BaRGS_00018098</name>
</gene>
<dbReference type="AlphaFoldDB" id="A0ABD0KUB6"/>
<dbReference type="EMBL" id="JACVVK020000124">
    <property type="protein sequence ID" value="KAK7490681.1"/>
    <property type="molecule type" value="Genomic_DNA"/>
</dbReference>
<feature type="compositionally biased region" description="Acidic residues" evidence="2">
    <location>
        <begin position="147"/>
        <end position="159"/>
    </location>
</feature>
<feature type="coiled-coil region" evidence="1">
    <location>
        <begin position="10"/>
        <end position="47"/>
    </location>
</feature>
<organism evidence="3 4">
    <name type="scientific">Batillaria attramentaria</name>
    <dbReference type="NCBI Taxonomy" id="370345"/>
    <lineage>
        <taxon>Eukaryota</taxon>
        <taxon>Metazoa</taxon>
        <taxon>Spiralia</taxon>
        <taxon>Lophotrochozoa</taxon>
        <taxon>Mollusca</taxon>
        <taxon>Gastropoda</taxon>
        <taxon>Caenogastropoda</taxon>
        <taxon>Sorbeoconcha</taxon>
        <taxon>Cerithioidea</taxon>
        <taxon>Batillariidae</taxon>
        <taxon>Batillaria</taxon>
    </lineage>
</organism>
<dbReference type="Proteomes" id="UP001519460">
    <property type="component" value="Unassembled WGS sequence"/>
</dbReference>
<evidence type="ECO:0000313" key="3">
    <source>
        <dbReference type="EMBL" id="KAK7490681.1"/>
    </source>
</evidence>
<evidence type="ECO:0000256" key="1">
    <source>
        <dbReference type="SAM" id="Coils"/>
    </source>
</evidence>